<evidence type="ECO:0000313" key="1">
    <source>
        <dbReference type="EMBL" id="KZB63543.1"/>
    </source>
</evidence>
<reference evidence="1 2" key="1">
    <citation type="submission" date="2015-12" db="EMBL/GenBank/DDBJ databases">
        <title>Genome sequence of Thalassospira lucentensis MCCC 1A02072.</title>
        <authorList>
            <person name="Lu L."/>
            <person name="Lai Q."/>
            <person name="Shao Z."/>
            <person name="Qian P."/>
        </authorList>
    </citation>
    <scope>NUCLEOTIDE SEQUENCE [LARGE SCALE GENOMIC DNA]</scope>
    <source>
        <strain evidence="1 2">MCCC 1A02072</strain>
    </source>
</reference>
<name>A0A154L3Y7_9PROT</name>
<comment type="caution">
    <text evidence="1">The sequence shown here is derived from an EMBL/GenBank/DDBJ whole genome shotgun (WGS) entry which is preliminary data.</text>
</comment>
<accession>A0A154L3Y7</accession>
<dbReference type="EMBL" id="LPVY01000014">
    <property type="protein sequence ID" value="KZB63543.1"/>
    <property type="molecule type" value="Genomic_DNA"/>
</dbReference>
<dbReference type="AlphaFoldDB" id="A0A154L3Y7"/>
<protein>
    <submittedName>
        <fullName evidence="1">Uncharacterized protein</fullName>
    </submittedName>
</protein>
<gene>
    <name evidence="1" type="ORF">AUP42_21020</name>
</gene>
<dbReference type="Proteomes" id="UP000076335">
    <property type="component" value="Unassembled WGS sequence"/>
</dbReference>
<sequence length="63" mass="6680">MADQHIQVTGTDISATKPAIKATITRFIKKSKPGLAFYGSLRDIGGERLAADGPLANPVRTGR</sequence>
<evidence type="ECO:0000313" key="2">
    <source>
        <dbReference type="Proteomes" id="UP000076335"/>
    </source>
</evidence>
<organism evidence="1 2">
    <name type="scientific">Thalassospira lucentensis</name>
    <dbReference type="NCBI Taxonomy" id="168935"/>
    <lineage>
        <taxon>Bacteria</taxon>
        <taxon>Pseudomonadati</taxon>
        <taxon>Pseudomonadota</taxon>
        <taxon>Alphaproteobacteria</taxon>
        <taxon>Rhodospirillales</taxon>
        <taxon>Thalassospiraceae</taxon>
        <taxon>Thalassospira</taxon>
    </lineage>
</organism>
<proteinExistence type="predicted"/>